<dbReference type="InterPro" id="IPR029069">
    <property type="entry name" value="HotDog_dom_sf"/>
</dbReference>
<dbReference type="NCBIfam" id="TIGR00051">
    <property type="entry name" value="YbgC/FadM family acyl-CoA thioesterase"/>
    <property type="match status" value="1"/>
</dbReference>
<dbReference type="PIRSF" id="PIRSF003230">
    <property type="entry name" value="YbgC"/>
    <property type="match status" value="1"/>
</dbReference>
<keyword evidence="4" id="KW-1185">Reference proteome</keyword>
<evidence type="ECO:0000256" key="1">
    <source>
        <dbReference type="ARBA" id="ARBA00005953"/>
    </source>
</evidence>
<dbReference type="SUPFAM" id="SSF54637">
    <property type="entry name" value="Thioesterase/thiol ester dehydrase-isomerase"/>
    <property type="match status" value="1"/>
</dbReference>
<dbReference type="InterPro" id="IPR006684">
    <property type="entry name" value="YbgC/YbaW"/>
</dbReference>
<dbReference type="InterPro" id="IPR050563">
    <property type="entry name" value="4-hydroxybenzoyl-CoA_TE"/>
</dbReference>
<sequence length="135" mass="16249">MAENKYCFEYEMKVRDYECDMQGIVNNANYQHYFEHARHEFLQWAGTSFTDLRNNGIEPVVNRIEIDYKNSLHSQDWFICKLYVRKEGIKFVFYQDIYRKSDDKICAKARVETVCINNGKLSRGEELIPFFKDYL</sequence>
<dbReference type="EMBL" id="AP023322">
    <property type="protein sequence ID" value="BCI64254.1"/>
    <property type="molecule type" value="Genomic_DNA"/>
</dbReference>
<dbReference type="Gene3D" id="3.10.129.10">
    <property type="entry name" value="Hotdog Thioesterase"/>
    <property type="match status" value="1"/>
</dbReference>
<evidence type="ECO:0000313" key="3">
    <source>
        <dbReference type="EMBL" id="BCI64254.1"/>
    </source>
</evidence>
<gene>
    <name evidence="3" type="ORF">Cop2CBH44_26070</name>
</gene>
<dbReference type="PANTHER" id="PTHR31793">
    <property type="entry name" value="4-HYDROXYBENZOYL-COA THIOESTERASE FAMILY MEMBER"/>
    <property type="match status" value="1"/>
</dbReference>
<evidence type="ECO:0000256" key="2">
    <source>
        <dbReference type="ARBA" id="ARBA00022801"/>
    </source>
</evidence>
<accession>A0A7G1I0G5</accession>
<dbReference type="GO" id="GO:0047617">
    <property type="term" value="F:fatty acyl-CoA hydrolase activity"/>
    <property type="evidence" value="ECO:0007669"/>
    <property type="project" value="TreeGrafter"/>
</dbReference>
<dbReference type="KEGG" id="copr:Cop2CBH44_26070"/>
<name>A0A7G1I0G5_9BACT</name>
<organism evidence="3 4">
    <name type="scientific">Coprobacter secundus subsp. similis</name>
    <dbReference type="NCBI Taxonomy" id="2751153"/>
    <lineage>
        <taxon>Bacteria</taxon>
        <taxon>Pseudomonadati</taxon>
        <taxon>Bacteroidota</taxon>
        <taxon>Bacteroidia</taxon>
        <taxon>Bacteroidales</taxon>
        <taxon>Barnesiellaceae</taxon>
        <taxon>Coprobacter</taxon>
    </lineage>
</organism>
<reference evidence="4" key="1">
    <citation type="submission" date="2020-07" db="EMBL/GenBank/DDBJ databases">
        <title>Complete genome sequencing of Coprobacter sp. strain 2CBH44.</title>
        <authorList>
            <person name="Sakamoto M."/>
            <person name="Murakami T."/>
            <person name="Mori H."/>
        </authorList>
    </citation>
    <scope>NUCLEOTIDE SEQUENCE [LARGE SCALE GENOMIC DNA]</scope>
    <source>
        <strain evidence="4">2CBH44</strain>
    </source>
</reference>
<dbReference type="CDD" id="cd00586">
    <property type="entry name" value="4HBT"/>
    <property type="match status" value="1"/>
</dbReference>
<comment type="similarity">
    <text evidence="1">Belongs to the 4-hydroxybenzoyl-CoA thioesterase family.</text>
</comment>
<dbReference type="Pfam" id="PF13279">
    <property type="entry name" value="4HBT_2"/>
    <property type="match status" value="1"/>
</dbReference>
<dbReference type="Proteomes" id="UP000594042">
    <property type="component" value="Chromosome"/>
</dbReference>
<protein>
    <submittedName>
        <fullName evidence="3">Thioesterase</fullName>
    </submittedName>
</protein>
<dbReference type="PANTHER" id="PTHR31793:SF27">
    <property type="entry name" value="NOVEL THIOESTERASE SUPERFAMILY DOMAIN AND SAPOSIN A-TYPE DOMAIN CONTAINING PROTEIN (0610012H03RIK)"/>
    <property type="match status" value="1"/>
</dbReference>
<proteinExistence type="inferred from homology"/>
<dbReference type="RefSeq" id="WP_021929622.1">
    <property type="nucleotide sequence ID" value="NZ_AP023322.1"/>
</dbReference>
<keyword evidence="2" id="KW-0378">Hydrolase</keyword>
<evidence type="ECO:0000313" key="4">
    <source>
        <dbReference type="Proteomes" id="UP000594042"/>
    </source>
</evidence>
<dbReference type="AlphaFoldDB" id="A0A7G1I0G5"/>